<organism evidence="1 2">
    <name type="scientific">Rhizobium oryzicola</name>
    <dbReference type="NCBI Taxonomy" id="1232668"/>
    <lineage>
        <taxon>Bacteria</taxon>
        <taxon>Pseudomonadati</taxon>
        <taxon>Pseudomonadota</taxon>
        <taxon>Alphaproteobacteria</taxon>
        <taxon>Hyphomicrobiales</taxon>
        <taxon>Rhizobiaceae</taxon>
        <taxon>Rhizobium/Agrobacterium group</taxon>
        <taxon>Rhizobium</taxon>
    </lineage>
</organism>
<reference evidence="1" key="1">
    <citation type="journal article" date="2015" name="Int. J. Syst. Evol. Microbiol.">
        <title>Rhizobium oryzicola sp. nov., potential plant-growth-promoting endophytic bacteria isolated from rice roots.</title>
        <authorList>
            <person name="Zhang X.X."/>
            <person name="Gao J.S."/>
            <person name="Cao Y.H."/>
            <person name="Sheirdil R.A."/>
            <person name="Wang X.C."/>
            <person name="Zhang L."/>
        </authorList>
    </citation>
    <scope>NUCLEOTIDE SEQUENCE</scope>
    <source>
        <strain evidence="1">05753</strain>
    </source>
</reference>
<sequence>MTGSMGKSGLRAIFGLATIVAGFFLAGTAGSEERLPLDKGIYYEDGISCEAPGKALPLTWTGTAFLIQNAQCEPRNIVQSGNVFRYSEACLATRTTVSAASNNGVGVHATTMTIANRKAFTLERSIDGVAYEGRYHYCSMLK</sequence>
<evidence type="ECO:0000313" key="1">
    <source>
        <dbReference type="EMBL" id="MDO1585057.1"/>
    </source>
</evidence>
<evidence type="ECO:0000313" key="2">
    <source>
        <dbReference type="Proteomes" id="UP001169006"/>
    </source>
</evidence>
<dbReference type="Proteomes" id="UP001169006">
    <property type="component" value="Unassembled WGS sequence"/>
</dbReference>
<gene>
    <name evidence="1" type="ORF">Q2T52_23445</name>
</gene>
<name>A0ABT8T339_9HYPH</name>
<comment type="caution">
    <text evidence="1">The sequence shown here is derived from an EMBL/GenBank/DDBJ whole genome shotgun (WGS) entry which is preliminary data.</text>
</comment>
<proteinExistence type="predicted"/>
<dbReference type="EMBL" id="JAUKWQ010000012">
    <property type="protein sequence ID" value="MDO1585057.1"/>
    <property type="molecule type" value="Genomic_DNA"/>
</dbReference>
<protein>
    <submittedName>
        <fullName evidence="1">Uncharacterized protein</fullName>
    </submittedName>
</protein>
<keyword evidence="2" id="KW-1185">Reference proteome</keyword>
<reference evidence="1" key="2">
    <citation type="submission" date="2023-07" db="EMBL/GenBank/DDBJ databases">
        <authorList>
            <person name="Sun H."/>
        </authorList>
    </citation>
    <scope>NUCLEOTIDE SEQUENCE</scope>
    <source>
        <strain evidence="1">05753</strain>
    </source>
</reference>
<accession>A0ABT8T339</accession>
<dbReference type="RefSeq" id="WP_302079346.1">
    <property type="nucleotide sequence ID" value="NZ_JAUKWQ010000012.1"/>
</dbReference>